<evidence type="ECO:0000256" key="1">
    <source>
        <dbReference type="SAM" id="Phobius"/>
    </source>
</evidence>
<feature type="chain" id="PRO_5011470657" evidence="2">
    <location>
        <begin position="24"/>
        <end position="118"/>
    </location>
</feature>
<evidence type="ECO:0000259" key="3">
    <source>
        <dbReference type="Pfam" id="PF07331"/>
    </source>
</evidence>
<keyword evidence="1" id="KW-0812">Transmembrane</keyword>
<sequence length="118" mass="12377">MPVTVTALASALSAIWLATSAVAVVRGTGKRVELDGRKVARFSVLCFAAVAYVYLMSRIGFFTTTILVVPALAFIGGYRNAKVLVAATIGFVVVLYGVFRGLLSVPLPDDLLLSLIGG</sequence>
<keyword evidence="5" id="KW-1185">Reference proteome</keyword>
<accession>A0A1I5UJS9</accession>
<evidence type="ECO:0000313" key="5">
    <source>
        <dbReference type="Proteomes" id="UP000199356"/>
    </source>
</evidence>
<feature type="transmembrane region" description="Helical" evidence="1">
    <location>
        <begin position="60"/>
        <end position="78"/>
    </location>
</feature>
<proteinExistence type="predicted"/>
<dbReference type="Pfam" id="PF07331">
    <property type="entry name" value="TctB"/>
    <property type="match status" value="1"/>
</dbReference>
<feature type="domain" description="DUF1468" evidence="3">
    <location>
        <begin position="12"/>
        <end position="108"/>
    </location>
</feature>
<name>A0A1I5UJS9_9RHOB</name>
<keyword evidence="2" id="KW-0732">Signal</keyword>
<dbReference type="AlphaFoldDB" id="A0A1I5UJS9"/>
<organism evidence="4 5">
    <name type="scientific">Tranquillimonas alkanivorans</name>
    <dbReference type="NCBI Taxonomy" id="441119"/>
    <lineage>
        <taxon>Bacteria</taxon>
        <taxon>Pseudomonadati</taxon>
        <taxon>Pseudomonadota</taxon>
        <taxon>Alphaproteobacteria</taxon>
        <taxon>Rhodobacterales</taxon>
        <taxon>Roseobacteraceae</taxon>
        <taxon>Tranquillimonas</taxon>
    </lineage>
</organism>
<feature type="transmembrane region" description="Helical" evidence="1">
    <location>
        <begin position="84"/>
        <end position="103"/>
    </location>
</feature>
<evidence type="ECO:0000256" key="2">
    <source>
        <dbReference type="SAM" id="SignalP"/>
    </source>
</evidence>
<evidence type="ECO:0000313" key="4">
    <source>
        <dbReference type="EMBL" id="SFP95533.1"/>
    </source>
</evidence>
<reference evidence="4 5" key="1">
    <citation type="submission" date="2016-10" db="EMBL/GenBank/DDBJ databases">
        <authorList>
            <person name="de Groot N.N."/>
        </authorList>
    </citation>
    <scope>NUCLEOTIDE SEQUENCE [LARGE SCALE GENOMIC DNA]</scope>
    <source>
        <strain evidence="4 5">DSM 19547</strain>
    </source>
</reference>
<protein>
    <submittedName>
        <fullName evidence="4">Tripartite tricarboxylate transporter TctB family protein</fullName>
    </submittedName>
</protein>
<keyword evidence="1" id="KW-0472">Membrane</keyword>
<keyword evidence="1" id="KW-1133">Transmembrane helix</keyword>
<gene>
    <name evidence="4" type="ORF">SAMN04488047_12129</name>
</gene>
<dbReference type="EMBL" id="FOXA01000021">
    <property type="protein sequence ID" value="SFP95533.1"/>
    <property type="molecule type" value="Genomic_DNA"/>
</dbReference>
<feature type="signal peptide" evidence="2">
    <location>
        <begin position="1"/>
        <end position="23"/>
    </location>
</feature>
<dbReference type="InterPro" id="IPR009936">
    <property type="entry name" value="DUF1468"/>
</dbReference>
<feature type="transmembrane region" description="Helical" evidence="1">
    <location>
        <begin position="39"/>
        <end position="55"/>
    </location>
</feature>
<dbReference type="STRING" id="441119.SAMN04488047_12129"/>
<dbReference type="Proteomes" id="UP000199356">
    <property type="component" value="Unassembled WGS sequence"/>
</dbReference>